<protein>
    <submittedName>
        <fullName evidence="5">GntR family transcriptional regulator</fullName>
    </submittedName>
</protein>
<comment type="caution">
    <text evidence="5">The sequence shown here is derived from an EMBL/GenBank/DDBJ whole genome shotgun (WGS) entry which is preliminary data.</text>
</comment>
<accession>A0A317Q5R4</accession>
<dbReference type="RefSeq" id="WP_245929983.1">
    <property type="nucleotide sequence ID" value="NZ_QGTS01000002.1"/>
</dbReference>
<evidence type="ECO:0000256" key="2">
    <source>
        <dbReference type="ARBA" id="ARBA00023125"/>
    </source>
</evidence>
<evidence type="ECO:0000256" key="3">
    <source>
        <dbReference type="ARBA" id="ARBA00023163"/>
    </source>
</evidence>
<keyword evidence="1" id="KW-0805">Transcription regulation</keyword>
<evidence type="ECO:0000313" key="6">
    <source>
        <dbReference type="Proteomes" id="UP000246744"/>
    </source>
</evidence>
<dbReference type="AlphaFoldDB" id="A0A317Q5R4"/>
<name>A0A317Q5R4_9ENTR</name>
<dbReference type="Proteomes" id="UP000246744">
    <property type="component" value="Unassembled WGS sequence"/>
</dbReference>
<dbReference type="Pfam" id="PF07729">
    <property type="entry name" value="FCD"/>
    <property type="match status" value="1"/>
</dbReference>
<dbReference type="InterPro" id="IPR011711">
    <property type="entry name" value="GntR_C"/>
</dbReference>
<dbReference type="PANTHER" id="PTHR43537">
    <property type="entry name" value="TRANSCRIPTIONAL REGULATOR, GNTR FAMILY"/>
    <property type="match status" value="1"/>
</dbReference>
<dbReference type="PRINTS" id="PR00035">
    <property type="entry name" value="HTHGNTR"/>
</dbReference>
<keyword evidence="2" id="KW-0238">DNA-binding</keyword>
<dbReference type="GO" id="GO:0003700">
    <property type="term" value="F:DNA-binding transcription factor activity"/>
    <property type="evidence" value="ECO:0007669"/>
    <property type="project" value="InterPro"/>
</dbReference>
<evidence type="ECO:0000256" key="1">
    <source>
        <dbReference type="ARBA" id="ARBA00023015"/>
    </source>
</evidence>
<dbReference type="PANTHER" id="PTHR43537:SF6">
    <property type="entry name" value="HTH-TYPE TRANSCRIPTIONAL REPRESSOR RSPR"/>
    <property type="match status" value="1"/>
</dbReference>
<organism evidence="5 6">
    <name type="scientific">Mangrovibacter plantisponsor</name>
    <dbReference type="NCBI Taxonomy" id="451513"/>
    <lineage>
        <taxon>Bacteria</taxon>
        <taxon>Pseudomonadati</taxon>
        <taxon>Pseudomonadota</taxon>
        <taxon>Gammaproteobacteria</taxon>
        <taxon>Enterobacterales</taxon>
        <taxon>Enterobacteriaceae</taxon>
        <taxon>Mangrovibacter</taxon>
    </lineage>
</organism>
<proteinExistence type="predicted"/>
<dbReference type="GO" id="GO:0003677">
    <property type="term" value="F:DNA binding"/>
    <property type="evidence" value="ECO:0007669"/>
    <property type="project" value="UniProtKB-KW"/>
</dbReference>
<dbReference type="InterPro" id="IPR036390">
    <property type="entry name" value="WH_DNA-bd_sf"/>
</dbReference>
<dbReference type="CDD" id="cd07377">
    <property type="entry name" value="WHTH_GntR"/>
    <property type="match status" value="1"/>
</dbReference>
<reference evidence="5 6" key="1">
    <citation type="submission" date="2018-05" db="EMBL/GenBank/DDBJ databases">
        <title>Genomic Encyclopedia of Type Strains, Phase IV (KMG-IV): sequencing the most valuable type-strain genomes for metagenomic binning, comparative biology and taxonomic classification.</title>
        <authorList>
            <person name="Goeker M."/>
        </authorList>
    </citation>
    <scope>NUCLEOTIDE SEQUENCE [LARGE SCALE GENOMIC DNA]</scope>
    <source>
        <strain evidence="5 6">DSM 19579</strain>
    </source>
</reference>
<dbReference type="SMART" id="SM00345">
    <property type="entry name" value="HTH_GNTR"/>
    <property type="match status" value="1"/>
</dbReference>
<keyword evidence="6" id="KW-1185">Reference proteome</keyword>
<dbReference type="InterPro" id="IPR000524">
    <property type="entry name" value="Tscrpt_reg_HTH_GntR"/>
</dbReference>
<evidence type="ECO:0000259" key="4">
    <source>
        <dbReference type="PROSITE" id="PS50949"/>
    </source>
</evidence>
<dbReference type="InterPro" id="IPR036388">
    <property type="entry name" value="WH-like_DNA-bd_sf"/>
</dbReference>
<dbReference type="EMBL" id="QGTS01000002">
    <property type="protein sequence ID" value="PWW11768.1"/>
    <property type="molecule type" value="Genomic_DNA"/>
</dbReference>
<dbReference type="Gene3D" id="1.10.10.10">
    <property type="entry name" value="Winged helix-like DNA-binding domain superfamily/Winged helix DNA-binding domain"/>
    <property type="match status" value="1"/>
</dbReference>
<evidence type="ECO:0000313" key="5">
    <source>
        <dbReference type="EMBL" id="PWW11768.1"/>
    </source>
</evidence>
<dbReference type="SUPFAM" id="SSF48008">
    <property type="entry name" value="GntR ligand-binding domain-like"/>
    <property type="match status" value="1"/>
</dbReference>
<sequence>MSIVNAMSLPRPVLLNNLPVNQQVYRHLRKEIVECVIPPGSLLSEKETASRFGVSRQPVREAFIKLAESGLVVIRPQRGTLVRRISVRQVNDGRFIRSAIECAIARRAAENVTPEDLAALEQLLNQQKLAAQNQNAVEFLALDDQFHQKIAEIAGCPMAWETIENIKAAMDRVRFLTLREVSPPPGLIIQHYRIFDALASGNPDEAEAATRSHLLLLRNTMVPVDQQNPDWFEHEE</sequence>
<keyword evidence="3" id="KW-0804">Transcription</keyword>
<dbReference type="PROSITE" id="PS50949">
    <property type="entry name" value="HTH_GNTR"/>
    <property type="match status" value="1"/>
</dbReference>
<dbReference type="Pfam" id="PF00392">
    <property type="entry name" value="GntR"/>
    <property type="match status" value="1"/>
</dbReference>
<feature type="domain" description="HTH gntR-type" evidence="4">
    <location>
        <begin position="18"/>
        <end position="85"/>
    </location>
</feature>
<dbReference type="InterPro" id="IPR008920">
    <property type="entry name" value="TF_FadR/GntR_C"/>
</dbReference>
<dbReference type="SUPFAM" id="SSF46785">
    <property type="entry name" value="Winged helix' DNA-binding domain"/>
    <property type="match status" value="1"/>
</dbReference>
<dbReference type="Gene3D" id="1.20.120.530">
    <property type="entry name" value="GntR ligand-binding domain-like"/>
    <property type="match status" value="1"/>
</dbReference>
<dbReference type="SMART" id="SM00895">
    <property type="entry name" value="FCD"/>
    <property type="match status" value="1"/>
</dbReference>
<gene>
    <name evidence="5" type="ORF">DES37_102379</name>
</gene>